<gene>
    <name evidence="3" type="ORF">DFJ43DRAFT_988241</name>
</gene>
<organism evidence="3 4">
    <name type="scientific">Lentinula guzmanii</name>
    <dbReference type="NCBI Taxonomy" id="2804957"/>
    <lineage>
        <taxon>Eukaryota</taxon>
        <taxon>Fungi</taxon>
        <taxon>Dikarya</taxon>
        <taxon>Basidiomycota</taxon>
        <taxon>Agaricomycotina</taxon>
        <taxon>Agaricomycetes</taxon>
        <taxon>Agaricomycetidae</taxon>
        <taxon>Agaricales</taxon>
        <taxon>Marasmiineae</taxon>
        <taxon>Omphalotaceae</taxon>
        <taxon>Lentinula</taxon>
    </lineage>
</organism>
<accession>A0AA38K1I3</accession>
<dbReference type="InterPro" id="IPR004045">
    <property type="entry name" value="Glutathione_S-Trfase_N"/>
</dbReference>
<evidence type="ECO:0000313" key="4">
    <source>
        <dbReference type="Proteomes" id="UP001176059"/>
    </source>
</evidence>
<dbReference type="SUPFAM" id="SSF52833">
    <property type="entry name" value="Thioredoxin-like"/>
    <property type="match status" value="1"/>
</dbReference>
<comment type="caution">
    <text evidence="3">The sequence shown here is derived from an EMBL/GenBank/DDBJ whole genome shotgun (WGS) entry which is preliminary data.</text>
</comment>
<name>A0AA38K1I3_9AGAR</name>
<feature type="domain" description="GST N-terminal" evidence="2">
    <location>
        <begin position="24"/>
        <end position="83"/>
    </location>
</feature>
<dbReference type="EMBL" id="JANVFO010000003">
    <property type="protein sequence ID" value="KAJ3737033.1"/>
    <property type="molecule type" value="Genomic_DNA"/>
</dbReference>
<reference evidence="3" key="1">
    <citation type="submission" date="2022-08" db="EMBL/GenBank/DDBJ databases">
        <authorList>
            <consortium name="DOE Joint Genome Institute"/>
            <person name="Min B."/>
            <person name="Sierra-Patev S."/>
            <person name="Naranjo-Ortiz M."/>
            <person name="Looney B."/>
            <person name="Konkel Z."/>
            <person name="Slot J.C."/>
            <person name="Sakamoto Y."/>
            <person name="Steenwyk J.L."/>
            <person name="Rokas A."/>
            <person name="Carro J."/>
            <person name="Camarero S."/>
            <person name="Ferreira P."/>
            <person name="Molpeceres G."/>
            <person name="Ruiz-duenas F.J."/>
            <person name="Serrano A."/>
            <person name="Henrissat B."/>
            <person name="Drula E."/>
            <person name="Hughes K.W."/>
            <person name="Mata J.L."/>
            <person name="Ishikawa N.K."/>
            <person name="Vargas-Isla R."/>
            <person name="Ushijima S."/>
            <person name="Smith C.A."/>
            <person name="Ahrendt S."/>
            <person name="Andreopoulos W."/>
            <person name="He G."/>
            <person name="LaButti K."/>
            <person name="Lipzen A."/>
            <person name="Ng V."/>
            <person name="Riley R."/>
            <person name="Sandor L."/>
            <person name="Barry K."/>
            <person name="Martinez A.T."/>
            <person name="Xiao Y."/>
            <person name="Gibbons J.G."/>
            <person name="Terashima K."/>
            <person name="Hibbett D.S."/>
            <person name="Grigoriev I.V."/>
        </authorList>
    </citation>
    <scope>NUCLEOTIDE SEQUENCE</scope>
    <source>
        <strain evidence="3">ET3784</strain>
    </source>
</reference>
<feature type="chain" id="PRO_5041288549" description="GST N-terminal domain-containing protein" evidence="1">
    <location>
        <begin position="20"/>
        <end position="271"/>
    </location>
</feature>
<evidence type="ECO:0000256" key="1">
    <source>
        <dbReference type="SAM" id="SignalP"/>
    </source>
</evidence>
<protein>
    <recommendedName>
        <fullName evidence="2">GST N-terminal domain-containing protein</fullName>
    </recommendedName>
</protein>
<evidence type="ECO:0000259" key="2">
    <source>
        <dbReference type="Pfam" id="PF13417"/>
    </source>
</evidence>
<dbReference type="Gene3D" id="3.40.30.10">
    <property type="entry name" value="Glutaredoxin"/>
    <property type="match status" value="1"/>
</dbReference>
<evidence type="ECO:0000313" key="3">
    <source>
        <dbReference type="EMBL" id="KAJ3737033.1"/>
    </source>
</evidence>
<reference evidence="3" key="2">
    <citation type="journal article" date="2023" name="Proc. Natl. Acad. Sci. U.S.A.">
        <title>A global phylogenomic analysis of the shiitake genus Lentinula.</title>
        <authorList>
            <person name="Sierra-Patev S."/>
            <person name="Min B."/>
            <person name="Naranjo-Ortiz M."/>
            <person name="Looney B."/>
            <person name="Konkel Z."/>
            <person name="Slot J.C."/>
            <person name="Sakamoto Y."/>
            <person name="Steenwyk J.L."/>
            <person name="Rokas A."/>
            <person name="Carro J."/>
            <person name="Camarero S."/>
            <person name="Ferreira P."/>
            <person name="Molpeceres G."/>
            <person name="Ruiz-Duenas F.J."/>
            <person name="Serrano A."/>
            <person name="Henrissat B."/>
            <person name="Drula E."/>
            <person name="Hughes K.W."/>
            <person name="Mata J.L."/>
            <person name="Ishikawa N.K."/>
            <person name="Vargas-Isla R."/>
            <person name="Ushijima S."/>
            <person name="Smith C.A."/>
            <person name="Donoghue J."/>
            <person name="Ahrendt S."/>
            <person name="Andreopoulos W."/>
            <person name="He G."/>
            <person name="LaButti K."/>
            <person name="Lipzen A."/>
            <person name="Ng V."/>
            <person name="Riley R."/>
            <person name="Sandor L."/>
            <person name="Barry K."/>
            <person name="Martinez A.T."/>
            <person name="Xiao Y."/>
            <person name="Gibbons J.G."/>
            <person name="Terashima K."/>
            <person name="Grigoriev I.V."/>
            <person name="Hibbett D."/>
        </authorList>
    </citation>
    <scope>NUCLEOTIDE SEQUENCE</scope>
    <source>
        <strain evidence="3">ET3784</strain>
    </source>
</reference>
<feature type="signal peptide" evidence="1">
    <location>
        <begin position="1"/>
        <end position="19"/>
    </location>
</feature>
<proteinExistence type="predicted"/>
<dbReference type="Pfam" id="PF13417">
    <property type="entry name" value="GST_N_3"/>
    <property type="match status" value="1"/>
</dbReference>
<dbReference type="Proteomes" id="UP001176059">
    <property type="component" value="Unassembled WGS sequence"/>
</dbReference>
<dbReference type="InterPro" id="IPR036249">
    <property type="entry name" value="Thioredoxin-like_sf"/>
</dbReference>
<keyword evidence="4" id="KW-1185">Reference proteome</keyword>
<dbReference type="AlphaFoldDB" id="A0AA38K1I3"/>
<keyword evidence="1" id="KW-0732">Signal</keyword>
<sequence length="271" mass="30050">MSTKPILYVFGASVWSAAAELAAAELFSEGDIEYKTVNLMEGENFAPSFIKKNPNATLPTLEAEGQFYTSTLEVTSYFVKKASTKVKSANPELIEILHADNLDPNTALLLFRDDDEHKAKSELGTGFLGGRQAALEKYSVHPEAEPHKSFYDERIAANGAFLKLYQGKSSKDEFFAKSHSHFNNIATFFKGPLLSYLPESGFIGGKIPGEDDYHLGAWLTRIAASVGAKNKDDAIPAFEKGFGERVPAKIVSYWKAWTERPSWIKVYPELH</sequence>